<reference evidence="1 2" key="1">
    <citation type="submission" date="2019-10" db="EMBL/GenBank/DDBJ databases">
        <authorList>
            <person name="Palmer J.M."/>
        </authorList>
    </citation>
    <scope>NUCLEOTIDE SEQUENCE [LARGE SCALE GENOMIC DNA]</scope>
    <source>
        <strain evidence="1 2">TWF506</strain>
    </source>
</reference>
<gene>
    <name evidence="1" type="ORF">TWF506_008161</name>
</gene>
<dbReference type="EMBL" id="JAVHJM010000005">
    <property type="protein sequence ID" value="KAK6513722.1"/>
    <property type="molecule type" value="Genomic_DNA"/>
</dbReference>
<evidence type="ECO:0000313" key="2">
    <source>
        <dbReference type="Proteomes" id="UP001307849"/>
    </source>
</evidence>
<name>A0AAN8RTN8_9PEZI</name>
<proteinExistence type="predicted"/>
<comment type="caution">
    <text evidence="1">The sequence shown here is derived from an EMBL/GenBank/DDBJ whole genome shotgun (WGS) entry which is preliminary data.</text>
</comment>
<protein>
    <submittedName>
        <fullName evidence="1">Uncharacterized protein</fullName>
    </submittedName>
</protein>
<organism evidence="1 2">
    <name type="scientific">Arthrobotrys conoides</name>
    <dbReference type="NCBI Taxonomy" id="74498"/>
    <lineage>
        <taxon>Eukaryota</taxon>
        <taxon>Fungi</taxon>
        <taxon>Dikarya</taxon>
        <taxon>Ascomycota</taxon>
        <taxon>Pezizomycotina</taxon>
        <taxon>Orbiliomycetes</taxon>
        <taxon>Orbiliales</taxon>
        <taxon>Orbiliaceae</taxon>
        <taxon>Arthrobotrys</taxon>
    </lineage>
</organism>
<evidence type="ECO:0000313" key="1">
    <source>
        <dbReference type="EMBL" id="KAK6513722.1"/>
    </source>
</evidence>
<keyword evidence="2" id="KW-1185">Reference proteome</keyword>
<dbReference type="Proteomes" id="UP001307849">
    <property type="component" value="Unassembled WGS sequence"/>
</dbReference>
<sequence>MCCQINHQMAWNTIEEHPDCQNPVHQGSIPPFLPTLPTENLVSSLEYEETSSLLEETMPISPPYLPANPQMTSYTPFNPGVTNNMVPAVWEFYAPAIARFERGIELFVLRQLENFGLPFVLSLHFSWSLA</sequence>
<dbReference type="AlphaFoldDB" id="A0AAN8RTN8"/>
<accession>A0AAN8RTN8</accession>